<reference evidence="2" key="1">
    <citation type="submission" date="2019-10" db="EMBL/GenBank/DDBJ databases">
        <authorList>
            <consortium name="DOE Joint Genome Institute"/>
            <person name="Kuo A."/>
            <person name="Miyauchi S."/>
            <person name="Kiss E."/>
            <person name="Drula E."/>
            <person name="Kohler A."/>
            <person name="Sanchez-Garcia M."/>
            <person name="Andreopoulos B."/>
            <person name="Barry K.W."/>
            <person name="Bonito G."/>
            <person name="Buee M."/>
            <person name="Carver A."/>
            <person name="Chen C."/>
            <person name="Cichocki N."/>
            <person name="Clum A."/>
            <person name="Culley D."/>
            <person name="Crous P.W."/>
            <person name="Fauchery L."/>
            <person name="Girlanda M."/>
            <person name="Hayes R."/>
            <person name="Keri Z."/>
            <person name="LaButti K."/>
            <person name="Lipzen A."/>
            <person name="Lombard V."/>
            <person name="Magnuson J."/>
            <person name="Maillard F."/>
            <person name="Morin E."/>
            <person name="Murat C."/>
            <person name="Nolan M."/>
            <person name="Ohm R."/>
            <person name="Pangilinan J."/>
            <person name="Pereira M."/>
            <person name="Perotto S."/>
            <person name="Peter M."/>
            <person name="Riley R."/>
            <person name="Sitrit Y."/>
            <person name="Stielow B."/>
            <person name="Szollosi G."/>
            <person name="Zifcakova L."/>
            <person name="Stursova M."/>
            <person name="Spatafora J.W."/>
            <person name="Tedersoo L."/>
            <person name="Vaario L.-M."/>
            <person name="Yamada A."/>
            <person name="Yan M."/>
            <person name="Wang P."/>
            <person name="Xu J."/>
            <person name="Bruns T."/>
            <person name="Baldrian P."/>
            <person name="Vilgalys R."/>
            <person name="Henrissat B."/>
            <person name="Grigoriev I.V."/>
            <person name="Hibbett D."/>
            <person name="Nagy L.G."/>
            <person name="Martin F.M."/>
        </authorList>
    </citation>
    <scope>NUCLEOTIDE SEQUENCE</scope>
    <source>
        <strain evidence="2">Prilba</strain>
    </source>
</reference>
<dbReference type="EMBL" id="WHVB01000029">
    <property type="protein sequence ID" value="KAF8469309.1"/>
    <property type="molecule type" value="Genomic_DNA"/>
</dbReference>
<comment type="caution">
    <text evidence="2">The sequence shown here is derived from an EMBL/GenBank/DDBJ whole genome shotgun (WGS) entry which is preliminary data.</text>
</comment>
<evidence type="ECO:0000256" key="1">
    <source>
        <dbReference type="SAM" id="MobiDB-lite"/>
    </source>
</evidence>
<protein>
    <submittedName>
        <fullName evidence="2">Uncharacterized protein</fullName>
    </submittedName>
</protein>
<feature type="compositionally biased region" description="Low complexity" evidence="1">
    <location>
        <begin position="422"/>
        <end position="433"/>
    </location>
</feature>
<dbReference type="AlphaFoldDB" id="A0A9P5MPI4"/>
<feature type="region of interest" description="Disordered" evidence="1">
    <location>
        <begin position="414"/>
        <end position="435"/>
    </location>
</feature>
<accession>A0A9P5MPI4</accession>
<dbReference type="Proteomes" id="UP000759537">
    <property type="component" value="Unassembled WGS sequence"/>
</dbReference>
<evidence type="ECO:0000313" key="3">
    <source>
        <dbReference type="Proteomes" id="UP000759537"/>
    </source>
</evidence>
<feature type="region of interest" description="Disordered" evidence="1">
    <location>
        <begin position="544"/>
        <end position="587"/>
    </location>
</feature>
<gene>
    <name evidence="2" type="ORF">DFH94DRAFT_685456</name>
</gene>
<feature type="region of interest" description="Disordered" evidence="1">
    <location>
        <begin position="483"/>
        <end position="514"/>
    </location>
</feature>
<feature type="compositionally biased region" description="Low complexity" evidence="1">
    <location>
        <begin position="576"/>
        <end position="587"/>
    </location>
</feature>
<name>A0A9P5MPI4_9AGAM</name>
<organism evidence="2 3">
    <name type="scientific">Russula ochroleuca</name>
    <dbReference type="NCBI Taxonomy" id="152965"/>
    <lineage>
        <taxon>Eukaryota</taxon>
        <taxon>Fungi</taxon>
        <taxon>Dikarya</taxon>
        <taxon>Basidiomycota</taxon>
        <taxon>Agaricomycotina</taxon>
        <taxon>Agaricomycetes</taxon>
        <taxon>Russulales</taxon>
        <taxon>Russulaceae</taxon>
        <taxon>Russula</taxon>
    </lineage>
</organism>
<dbReference type="OrthoDB" id="2756336at2759"/>
<evidence type="ECO:0000313" key="2">
    <source>
        <dbReference type="EMBL" id="KAF8469309.1"/>
    </source>
</evidence>
<proteinExistence type="predicted"/>
<feature type="compositionally biased region" description="Polar residues" evidence="1">
    <location>
        <begin position="258"/>
        <end position="267"/>
    </location>
</feature>
<feature type="region of interest" description="Disordered" evidence="1">
    <location>
        <begin position="243"/>
        <end position="286"/>
    </location>
</feature>
<reference evidence="2" key="2">
    <citation type="journal article" date="2020" name="Nat. Commun.">
        <title>Large-scale genome sequencing of mycorrhizal fungi provides insights into the early evolution of symbiotic traits.</title>
        <authorList>
            <person name="Miyauchi S."/>
            <person name="Kiss E."/>
            <person name="Kuo A."/>
            <person name="Drula E."/>
            <person name="Kohler A."/>
            <person name="Sanchez-Garcia M."/>
            <person name="Morin E."/>
            <person name="Andreopoulos B."/>
            <person name="Barry K.W."/>
            <person name="Bonito G."/>
            <person name="Buee M."/>
            <person name="Carver A."/>
            <person name="Chen C."/>
            <person name="Cichocki N."/>
            <person name="Clum A."/>
            <person name="Culley D."/>
            <person name="Crous P.W."/>
            <person name="Fauchery L."/>
            <person name="Girlanda M."/>
            <person name="Hayes R.D."/>
            <person name="Keri Z."/>
            <person name="LaButti K."/>
            <person name="Lipzen A."/>
            <person name="Lombard V."/>
            <person name="Magnuson J."/>
            <person name="Maillard F."/>
            <person name="Murat C."/>
            <person name="Nolan M."/>
            <person name="Ohm R.A."/>
            <person name="Pangilinan J."/>
            <person name="Pereira M.F."/>
            <person name="Perotto S."/>
            <person name="Peter M."/>
            <person name="Pfister S."/>
            <person name="Riley R."/>
            <person name="Sitrit Y."/>
            <person name="Stielow J.B."/>
            <person name="Szollosi G."/>
            <person name="Zifcakova L."/>
            <person name="Stursova M."/>
            <person name="Spatafora J.W."/>
            <person name="Tedersoo L."/>
            <person name="Vaario L.M."/>
            <person name="Yamada A."/>
            <person name="Yan M."/>
            <person name="Wang P."/>
            <person name="Xu J."/>
            <person name="Bruns T."/>
            <person name="Baldrian P."/>
            <person name="Vilgalys R."/>
            <person name="Dunand C."/>
            <person name="Henrissat B."/>
            <person name="Grigoriev I.V."/>
            <person name="Hibbett D."/>
            <person name="Nagy L.G."/>
            <person name="Martin F.M."/>
        </authorList>
    </citation>
    <scope>NUCLEOTIDE SEQUENCE</scope>
    <source>
        <strain evidence="2">Prilba</strain>
    </source>
</reference>
<sequence length="587" mass="62696">MTRSQIILVHVRCRSTVAIQLPQHLRDEAFAPRPSLPSLHSLAQSDFVYPIKTRKGTLGARLPLEPWDVSAERESVLEEAASFQDFDHATDHLHLSEPSLGPEPSIGGNELIHTGDNYAQTADEWPCKGPHALDSEASLLQSPIPFELGPEEGPNMFASLLEVLSTFSSSSLSCSSSISSSSSVPVLSPDLQTQWGDDSPLPSRSFCSQYRAPQSSCRLIATQSPSGSPPAAALAGLAKKGTQHGCTYDSLQDRAHSSDSPATQEQQHAAAPPQYDIVNPSRTNWPTDQEQVHATYNINSQANTAPVATSHEHVESVCVSPAHAGTELPRATPQQREAFNIKGRASANNDHSSGNYDSSLKCNITPSTSGHAQLTSTDVSQRAATTHKTFEPGEPNNATGDAFVTRQVFEPAKRVSTEDHANNSNDNNGSNSSLKLAPATVATPNHISNAHNSPVIPAADDAERTPGAMTLERLDELLGFGARGQIDQSSPSSSSPERRTASPHCKRNWPEAGSAEHKHSARILALKQLDALAILAHAFVHSASGRADNPESVETTAPFQYSERDEYGDSSDDDGNGSSSSGREGRA</sequence>
<keyword evidence="3" id="KW-1185">Reference proteome</keyword>